<keyword evidence="1" id="KW-1133">Transmembrane helix</keyword>
<comment type="caution">
    <text evidence="2">The sequence shown here is derived from an EMBL/GenBank/DDBJ whole genome shotgun (WGS) entry which is preliminary data.</text>
</comment>
<evidence type="ECO:0000256" key="1">
    <source>
        <dbReference type="SAM" id="Phobius"/>
    </source>
</evidence>
<evidence type="ECO:0000313" key="2">
    <source>
        <dbReference type="EMBL" id="OHA13645.1"/>
    </source>
</evidence>
<keyword evidence="1" id="KW-0472">Membrane</keyword>
<reference evidence="2 3" key="1">
    <citation type="journal article" date="2016" name="Nat. Commun.">
        <title>Thousands of microbial genomes shed light on interconnected biogeochemical processes in an aquifer system.</title>
        <authorList>
            <person name="Anantharaman K."/>
            <person name="Brown C.T."/>
            <person name="Hug L.A."/>
            <person name="Sharon I."/>
            <person name="Castelle C.J."/>
            <person name="Probst A.J."/>
            <person name="Thomas B.C."/>
            <person name="Singh A."/>
            <person name="Wilkins M.J."/>
            <person name="Karaoz U."/>
            <person name="Brodie E.L."/>
            <person name="Williams K.H."/>
            <person name="Hubbard S.S."/>
            <person name="Banfield J.F."/>
        </authorList>
    </citation>
    <scope>NUCLEOTIDE SEQUENCE [LARGE SCALE GENOMIC DNA]</scope>
</reference>
<dbReference type="Proteomes" id="UP000178302">
    <property type="component" value="Unassembled WGS sequence"/>
</dbReference>
<sequence length="183" mass="20694">MTIVILFFLSSQNTLATQGPPSPVCEIEAVILRVGALDDVDIKITKIGQMIERGSQIDFKDFNCDTYKGQIIKNTSIRTEGDYKSVQTIKGQISWFADEFTKGFVLDDVEILSESLNDTTEPEPKIVNLDRTISLKEICLSGAENWFEQLGCKFRFSHFKIIYEMTIVISILILIALVVIYKN</sequence>
<proteinExistence type="predicted"/>
<gene>
    <name evidence="2" type="ORF">A2909_03185</name>
</gene>
<organism evidence="2 3">
    <name type="scientific">Candidatus Tagabacteria bacterium RIFCSPLOWO2_01_FULL_39_11</name>
    <dbReference type="NCBI Taxonomy" id="1802295"/>
    <lineage>
        <taxon>Bacteria</taxon>
        <taxon>Candidatus Tagaibacteriota</taxon>
    </lineage>
</organism>
<protein>
    <submittedName>
        <fullName evidence="2">Uncharacterized protein</fullName>
    </submittedName>
</protein>
<accession>A0A1G2LPV8</accession>
<dbReference type="AlphaFoldDB" id="A0A1G2LPV8"/>
<feature type="transmembrane region" description="Helical" evidence="1">
    <location>
        <begin position="161"/>
        <end position="181"/>
    </location>
</feature>
<keyword evidence="1" id="KW-0812">Transmembrane</keyword>
<name>A0A1G2LPV8_9BACT</name>
<evidence type="ECO:0000313" key="3">
    <source>
        <dbReference type="Proteomes" id="UP000178302"/>
    </source>
</evidence>
<dbReference type="EMBL" id="MHQZ01000027">
    <property type="protein sequence ID" value="OHA13645.1"/>
    <property type="molecule type" value="Genomic_DNA"/>
</dbReference>